<organism evidence="1 2">
    <name type="scientific">Prosthecobacter fluviatilis</name>
    <dbReference type="NCBI Taxonomy" id="445931"/>
    <lineage>
        <taxon>Bacteria</taxon>
        <taxon>Pseudomonadati</taxon>
        <taxon>Verrucomicrobiota</taxon>
        <taxon>Verrucomicrobiia</taxon>
        <taxon>Verrucomicrobiales</taxon>
        <taxon>Verrucomicrobiaceae</taxon>
        <taxon>Prosthecobacter</taxon>
    </lineage>
</organism>
<proteinExistence type="predicted"/>
<dbReference type="RefSeq" id="WP_377170578.1">
    <property type="nucleotide sequence ID" value="NZ_JBHSMQ010000010.1"/>
</dbReference>
<dbReference type="Proteomes" id="UP001596052">
    <property type="component" value="Unassembled WGS sequence"/>
</dbReference>
<evidence type="ECO:0000313" key="2">
    <source>
        <dbReference type="Proteomes" id="UP001596052"/>
    </source>
</evidence>
<name>A0ABW0KVA3_9BACT</name>
<reference evidence="2" key="1">
    <citation type="journal article" date="2019" name="Int. J. Syst. Evol. Microbiol.">
        <title>The Global Catalogue of Microorganisms (GCM) 10K type strain sequencing project: providing services to taxonomists for standard genome sequencing and annotation.</title>
        <authorList>
            <consortium name="The Broad Institute Genomics Platform"/>
            <consortium name="The Broad Institute Genome Sequencing Center for Infectious Disease"/>
            <person name="Wu L."/>
            <person name="Ma J."/>
        </authorList>
    </citation>
    <scope>NUCLEOTIDE SEQUENCE [LARGE SCALE GENOMIC DNA]</scope>
    <source>
        <strain evidence="2">CGMCC 4.1469</strain>
    </source>
</reference>
<evidence type="ECO:0000313" key="1">
    <source>
        <dbReference type="EMBL" id="MFC5457359.1"/>
    </source>
</evidence>
<sequence>MSEIRTYDGYFTFKILSREKADQLDDLFAENDIEVDLALQSLEFSWMGRERDHVILKLFKEVAKTLGEAEGELRCEIDDDAVDPHFEFFTIKQGQLFLQRGKLVREGELIPQV</sequence>
<comment type="caution">
    <text evidence="1">The sequence shown here is derived from an EMBL/GenBank/DDBJ whole genome shotgun (WGS) entry which is preliminary data.</text>
</comment>
<keyword evidence="2" id="KW-1185">Reference proteome</keyword>
<gene>
    <name evidence="1" type="ORF">ACFQDI_20995</name>
</gene>
<dbReference type="EMBL" id="JBHSMQ010000010">
    <property type="protein sequence ID" value="MFC5457359.1"/>
    <property type="molecule type" value="Genomic_DNA"/>
</dbReference>
<accession>A0ABW0KVA3</accession>
<protein>
    <submittedName>
        <fullName evidence="1">Uncharacterized protein</fullName>
    </submittedName>
</protein>